<feature type="non-terminal residue" evidence="1">
    <location>
        <position position="1"/>
    </location>
</feature>
<reference evidence="1 2" key="1">
    <citation type="submission" date="2016-03" db="EMBL/GenBank/DDBJ databases">
        <title>Trachymyrmex septentrionalis WGS genome.</title>
        <authorList>
            <person name="Nygaard S."/>
            <person name="Hu H."/>
            <person name="Boomsma J."/>
            <person name="Zhang G."/>
        </authorList>
    </citation>
    <scope>NUCLEOTIDE SEQUENCE [LARGE SCALE GENOMIC DNA]</scope>
    <source>
        <strain evidence="1">Tsep2-gDNA-1</strain>
        <tissue evidence="1">Whole body</tissue>
    </source>
</reference>
<dbReference type="EMBL" id="KQ981727">
    <property type="protein sequence ID" value="KYN36806.1"/>
    <property type="molecule type" value="Genomic_DNA"/>
</dbReference>
<evidence type="ECO:0000313" key="1">
    <source>
        <dbReference type="EMBL" id="KYN36806.1"/>
    </source>
</evidence>
<protein>
    <submittedName>
        <fullName evidence="1">Uncharacterized protein</fullName>
    </submittedName>
</protein>
<evidence type="ECO:0000313" key="2">
    <source>
        <dbReference type="Proteomes" id="UP000078541"/>
    </source>
</evidence>
<dbReference type="Proteomes" id="UP000078541">
    <property type="component" value="Unassembled WGS sequence"/>
</dbReference>
<proteinExistence type="predicted"/>
<organism evidence="1 2">
    <name type="scientific">Trachymyrmex septentrionalis</name>
    <dbReference type="NCBI Taxonomy" id="34720"/>
    <lineage>
        <taxon>Eukaryota</taxon>
        <taxon>Metazoa</taxon>
        <taxon>Ecdysozoa</taxon>
        <taxon>Arthropoda</taxon>
        <taxon>Hexapoda</taxon>
        <taxon>Insecta</taxon>
        <taxon>Pterygota</taxon>
        <taxon>Neoptera</taxon>
        <taxon>Endopterygota</taxon>
        <taxon>Hymenoptera</taxon>
        <taxon>Apocrita</taxon>
        <taxon>Aculeata</taxon>
        <taxon>Formicoidea</taxon>
        <taxon>Formicidae</taxon>
        <taxon>Myrmicinae</taxon>
        <taxon>Trachymyrmex</taxon>
    </lineage>
</organism>
<gene>
    <name evidence="1" type="ORF">ALC56_08597</name>
</gene>
<keyword evidence="2" id="KW-1185">Reference proteome</keyword>
<dbReference type="AlphaFoldDB" id="A0A195F8U9"/>
<name>A0A195F8U9_9HYME</name>
<accession>A0A195F8U9</accession>
<sequence length="128" mass="14433">NISLGIMPGGAMNCCVLCVVLRPEYCTSASVTSLQICILISACALGGSFFTACAMLSKNNSILLLSDAKCFRRGRMFDLHSFWTYLSSKLVRDVFPDFLFEVLQLHRYTLHLGTIEHRVLFDRLYNIQ</sequence>